<dbReference type="EMBL" id="BAAACZ010000005">
    <property type="protein sequence ID" value="GAA0453458.1"/>
    <property type="molecule type" value="Genomic_DNA"/>
</dbReference>
<evidence type="ECO:0000313" key="3">
    <source>
        <dbReference type="Proteomes" id="UP001500740"/>
    </source>
</evidence>
<dbReference type="RefSeq" id="WP_343781609.1">
    <property type="nucleotide sequence ID" value="NZ_BAAACZ010000005.1"/>
</dbReference>
<evidence type="ECO:0008006" key="4">
    <source>
        <dbReference type="Google" id="ProtNLM"/>
    </source>
</evidence>
<organism evidence="2 3">
    <name type="scientific">Alkalibacillus silvisoli</name>
    <dbReference type="NCBI Taxonomy" id="392823"/>
    <lineage>
        <taxon>Bacteria</taxon>
        <taxon>Bacillati</taxon>
        <taxon>Bacillota</taxon>
        <taxon>Bacilli</taxon>
        <taxon>Bacillales</taxon>
        <taxon>Bacillaceae</taxon>
        <taxon>Alkalibacillus</taxon>
    </lineage>
</organism>
<comment type="caution">
    <text evidence="2">The sequence shown here is derived from an EMBL/GenBank/DDBJ whole genome shotgun (WGS) entry which is preliminary data.</text>
</comment>
<name>A0ABP3JH28_9BACI</name>
<feature type="transmembrane region" description="Helical" evidence="1">
    <location>
        <begin position="30"/>
        <end position="50"/>
    </location>
</feature>
<protein>
    <recommendedName>
        <fullName evidence="4">DUF4175 domain-containing protein</fullName>
    </recommendedName>
</protein>
<sequence length="63" mass="6985">MLPRMLTFLLIGALIVAAVALSVPQYLSYLFMVFGVLFIIGIGALAFIYLKRALLIAKQLKKQ</sequence>
<keyword evidence="1" id="KW-0472">Membrane</keyword>
<keyword evidence="1" id="KW-0812">Transmembrane</keyword>
<keyword evidence="3" id="KW-1185">Reference proteome</keyword>
<proteinExistence type="predicted"/>
<evidence type="ECO:0000256" key="1">
    <source>
        <dbReference type="SAM" id="Phobius"/>
    </source>
</evidence>
<reference evidence="3" key="1">
    <citation type="journal article" date="2019" name="Int. J. Syst. Evol. Microbiol.">
        <title>The Global Catalogue of Microorganisms (GCM) 10K type strain sequencing project: providing services to taxonomists for standard genome sequencing and annotation.</title>
        <authorList>
            <consortium name="The Broad Institute Genomics Platform"/>
            <consortium name="The Broad Institute Genome Sequencing Center for Infectious Disease"/>
            <person name="Wu L."/>
            <person name="Ma J."/>
        </authorList>
    </citation>
    <scope>NUCLEOTIDE SEQUENCE [LARGE SCALE GENOMIC DNA]</scope>
    <source>
        <strain evidence="3">JCM 14193</strain>
    </source>
</reference>
<keyword evidence="1" id="KW-1133">Transmembrane helix</keyword>
<evidence type="ECO:0000313" key="2">
    <source>
        <dbReference type="EMBL" id="GAA0453458.1"/>
    </source>
</evidence>
<accession>A0ABP3JH28</accession>
<dbReference type="Proteomes" id="UP001500740">
    <property type="component" value="Unassembled WGS sequence"/>
</dbReference>
<gene>
    <name evidence="2" type="ORF">GCM10008935_05240</name>
</gene>